<sequence>MLQWIMWIQLFDFEPHHIPSALFKGEDGLSRQPRSENDPPVETPEAVEEFIEAYYNVIYGDNIPTDASLMTTTKYTLSLAIIHHSNPFTTPSPTTILLTSSIQFVLSLLLQPHDQSEFIVQTLQNQLCTTIKLEAEYQLGDEVVYFSYMSKIQTDNVVDFVEHIHHCMDEDSQQFWDDLHAYFHQHLYPSWCRTNQDCLRWEKKSQRFFLHDNRLWLAPRCKSQALPRLVIEVSGKRTALIAKVHNEVGHKERDAVHKNLWDRFYWSNLFVNVSYFIHSCIECQKVIKGIPILPYNESWQAPLLQHFNIDCIYMLASIGGVNFIIHAIEPTILWQEVKAVK</sequence>
<name>A0A0W0G151_MONRR</name>
<dbReference type="AlphaFoldDB" id="A0A0W0G151"/>
<comment type="caution">
    <text evidence="3">The sequence shown here is derived from an EMBL/GenBank/DDBJ whole genome shotgun (WGS) entry which is preliminary data.</text>
</comment>
<gene>
    <name evidence="3" type="ORF">WG66_5125</name>
</gene>
<evidence type="ECO:0000313" key="4">
    <source>
        <dbReference type="Proteomes" id="UP000054988"/>
    </source>
</evidence>
<feature type="region of interest" description="Disordered" evidence="1">
    <location>
        <begin position="24"/>
        <end position="43"/>
    </location>
</feature>
<reference evidence="3 4" key="1">
    <citation type="submission" date="2015-12" db="EMBL/GenBank/DDBJ databases">
        <title>Draft genome sequence of Moniliophthora roreri, the causal agent of frosty pod rot of cacao.</title>
        <authorList>
            <person name="Aime M.C."/>
            <person name="Diaz-Valderrama J.R."/>
            <person name="Kijpornyongpan T."/>
            <person name="Phillips-Mora W."/>
        </authorList>
    </citation>
    <scope>NUCLEOTIDE SEQUENCE [LARGE SCALE GENOMIC DNA]</scope>
    <source>
        <strain evidence="3 4">MCA 2952</strain>
    </source>
</reference>
<proteinExistence type="predicted"/>
<evidence type="ECO:0000313" key="3">
    <source>
        <dbReference type="EMBL" id="KTB42299.1"/>
    </source>
</evidence>
<dbReference type="Pfam" id="PF17921">
    <property type="entry name" value="Integrase_H2C2"/>
    <property type="match status" value="1"/>
</dbReference>
<evidence type="ECO:0000259" key="2">
    <source>
        <dbReference type="Pfam" id="PF17921"/>
    </source>
</evidence>
<feature type="domain" description="Integrase zinc-binding" evidence="2">
    <location>
        <begin position="236"/>
        <end position="286"/>
    </location>
</feature>
<dbReference type="EMBL" id="LATX01001355">
    <property type="protein sequence ID" value="KTB42299.1"/>
    <property type="molecule type" value="Genomic_DNA"/>
</dbReference>
<dbReference type="InterPro" id="IPR041588">
    <property type="entry name" value="Integrase_H2C2"/>
</dbReference>
<evidence type="ECO:0000256" key="1">
    <source>
        <dbReference type="SAM" id="MobiDB-lite"/>
    </source>
</evidence>
<dbReference type="Gene3D" id="1.10.340.70">
    <property type="match status" value="1"/>
</dbReference>
<protein>
    <submittedName>
        <fullName evidence="3">Putative polyprotein</fullName>
    </submittedName>
</protein>
<feature type="compositionally biased region" description="Basic and acidic residues" evidence="1">
    <location>
        <begin position="24"/>
        <end position="37"/>
    </location>
</feature>
<accession>A0A0W0G151</accession>
<organism evidence="3 4">
    <name type="scientific">Moniliophthora roreri</name>
    <name type="common">Frosty pod rot fungus</name>
    <name type="synonym">Monilia roreri</name>
    <dbReference type="NCBI Taxonomy" id="221103"/>
    <lineage>
        <taxon>Eukaryota</taxon>
        <taxon>Fungi</taxon>
        <taxon>Dikarya</taxon>
        <taxon>Basidiomycota</taxon>
        <taxon>Agaricomycotina</taxon>
        <taxon>Agaricomycetes</taxon>
        <taxon>Agaricomycetidae</taxon>
        <taxon>Agaricales</taxon>
        <taxon>Marasmiineae</taxon>
        <taxon>Marasmiaceae</taxon>
        <taxon>Moniliophthora</taxon>
    </lineage>
</organism>
<dbReference type="Proteomes" id="UP000054988">
    <property type="component" value="Unassembled WGS sequence"/>
</dbReference>